<dbReference type="Pfam" id="PF18962">
    <property type="entry name" value="Por_Secre_tail"/>
    <property type="match status" value="1"/>
</dbReference>
<dbReference type="InterPro" id="IPR029055">
    <property type="entry name" value="Ntn_hydrolases_N"/>
</dbReference>
<accession>A0A3E1QDC6</accession>
<dbReference type="AlphaFoldDB" id="A0A3E1QDC6"/>
<dbReference type="InterPro" id="IPR010430">
    <property type="entry name" value="DUF1028"/>
</dbReference>
<proteinExistence type="predicted"/>
<dbReference type="EMBL" id="QVID01000001">
    <property type="protein sequence ID" value="RFN60159.1"/>
    <property type="molecule type" value="Genomic_DNA"/>
</dbReference>
<evidence type="ECO:0000313" key="4">
    <source>
        <dbReference type="EMBL" id="RFN60159.1"/>
    </source>
</evidence>
<name>A0A3E1QDC6_9FLAO</name>
<dbReference type="PANTHER" id="PTHR39328">
    <property type="entry name" value="BLL2871 PROTEIN"/>
    <property type="match status" value="1"/>
</dbReference>
<protein>
    <submittedName>
        <fullName evidence="4">DUF1028 domain-containing protein</fullName>
    </submittedName>
</protein>
<comment type="caution">
    <text evidence="4">The sequence shown here is derived from an EMBL/GenBank/DDBJ whole genome shotgun (WGS) entry which is preliminary data.</text>
</comment>
<organism evidence="4 5">
    <name type="scientific">Marixanthomonas ophiurae</name>
    <dbReference type="NCBI Taxonomy" id="387659"/>
    <lineage>
        <taxon>Bacteria</taxon>
        <taxon>Pseudomonadati</taxon>
        <taxon>Bacteroidota</taxon>
        <taxon>Flavobacteriia</taxon>
        <taxon>Flavobacteriales</taxon>
        <taxon>Flavobacteriaceae</taxon>
        <taxon>Marixanthomonas</taxon>
    </lineage>
</organism>
<evidence type="ECO:0000313" key="5">
    <source>
        <dbReference type="Proteomes" id="UP000261082"/>
    </source>
</evidence>
<dbReference type="Proteomes" id="UP000261082">
    <property type="component" value="Unassembled WGS sequence"/>
</dbReference>
<dbReference type="NCBIfam" id="TIGR04183">
    <property type="entry name" value="Por_Secre_tail"/>
    <property type="match status" value="1"/>
</dbReference>
<evidence type="ECO:0000256" key="1">
    <source>
        <dbReference type="ARBA" id="ARBA00022729"/>
    </source>
</evidence>
<keyword evidence="1 2" id="KW-0732">Signal</keyword>
<evidence type="ECO:0000256" key="2">
    <source>
        <dbReference type="SAM" id="SignalP"/>
    </source>
</evidence>
<keyword evidence="5" id="KW-1185">Reference proteome</keyword>
<dbReference type="OrthoDB" id="9790012at2"/>
<feature type="signal peptide" evidence="2">
    <location>
        <begin position="1"/>
        <end position="18"/>
    </location>
</feature>
<evidence type="ECO:0000259" key="3">
    <source>
        <dbReference type="Pfam" id="PF18962"/>
    </source>
</evidence>
<dbReference type="Gene3D" id="3.60.20.10">
    <property type="entry name" value="Glutamine Phosphoribosylpyrophosphate, subunit 1, domain 1"/>
    <property type="match status" value="1"/>
</dbReference>
<feature type="domain" description="Secretion system C-terminal sorting" evidence="3">
    <location>
        <begin position="253"/>
        <end position="326"/>
    </location>
</feature>
<dbReference type="SUPFAM" id="SSF56235">
    <property type="entry name" value="N-terminal nucleophile aminohydrolases (Ntn hydrolases)"/>
    <property type="match status" value="1"/>
</dbReference>
<dbReference type="InterPro" id="IPR026444">
    <property type="entry name" value="Secre_tail"/>
</dbReference>
<feature type="chain" id="PRO_5017802075" evidence="2">
    <location>
        <begin position="19"/>
        <end position="329"/>
    </location>
</feature>
<sequence length="329" mass="35739">MKHLYFLFMFFVSISVFSQHTFSIVAVDPNTGEIGSAGATCISAEDGALAISDIVLGVGAIHTQSFYLPANQNNARIRMEAGDSPQEIIDWLIANDAQGNPSQRQYGVVDLNNNNPRSAAFTGEDCFEEFLHITGPNYSIQGNILISEEVVTDMETAFLETEGTLADKLMAALQGAKRPGADSRCLDFGISSASAFLRVANPSDTDSSYGNLSLDLNVWITSEVFEPIDALQDAYDATLSTNNPQSTESNITLFPNPADKTVTLQSTGAMITSYTVADVNGKIVTQREIKSPQNVLYFDVLQYTDGIYFVETFENGTSISVERLVVSKK</sequence>
<dbReference type="PANTHER" id="PTHR39328:SF1">
    <property type="entry name" value="BLL2871 PROTEIN"/>
    <property type="match status" value="1"/>
</dbReference>
<gene>
    <name evidence="4" type="ORF">DZ858_08990</name>
</gene>
<reference evidence="4 5" key="1">
    <citation type="journal article" date="2007" name="Int. J. Syst. Evol. Microbiol.">
        <title>Marixanthomonas ophiurae gen. nov., sp. nov., a marine bacterium of the family Flavobacteriaceae isolated from a deep-sea brittle star.</title>
        <authorList>
            <person name="Romanenko L.A."/>
            <person name="Uchino M."/>
            <person name="Frolova G.M."/>
            <person name="Mikhailov V.V."/>
        </authorList>
    </citation>
    <scope>NUCLEOTIDE SEQUENCE [LARGE SCALE GENOMIC DNA]</scope>
    <source>
        <strain evidence="4 5">KMM 3046</strain>
    </source>
</reference>
<dbReference type="Pfam" id="PF06267">
    <property type="entry name" value="DUF1028"/>
    <property type="match status" value="1"/>
</dbReference>
<dbReference type="RefSeq" id="WP_117159218.1">
    <property type="nucleotide sequence ID" value="NZ_QVID01000001.1"/>
</dbReference>